<keyword evidence="6 12" id="KW-0812">Transmembrane</keyword>
<keyword evidence="15" id="KW-1185">Reference proteome</keyword>
<evidence type="ECO:0000256" key="6">
    <source>
        <dbReference type="ARBA" id="ARBA00022692"/>
    </source>
</evidence>
<keyword evidence="5" id="KW-0997">Cell inner membrane</keyword>
<organism evidence="14 15">
    <name type="scientific">Acerihabitans arboris</name>
    <dbReference type="NCBI Taxonomy" id="2691583"/>
    <lineage>
        <taxon>Bacteria</taxon>
        <taxon>Pseudomonadati</taxon>
        <taxon>Pseudomonadota</taxon>
        <taxon>Gammaproteobacteria</taxon>
        <taxon>Enterobacterales</taxon>
        <taxon>Pectobacteriaceae</taxon>
        <taxon>Acerihabitans</taxon>
    </lineage>
</organism>
<keyword evidence="3 12" id="KW-0813">Transport</keyword>
<evidence type="ECO:0000256" key="7">
    <source>
        <dbReference type="ARBA" id="ARBA00022970"/>
    </source>
</evidence>
<evidence type="ECO:0000256" key="10">
    <source>
        <dbReference type="ARBA" id="ARBA00039779"/>
    </source>
</evidence>
<feature type="transmembrane region" description="Helical" evidence="12">
    <location>
        <begin position="100"/>
        <end position="122"/>
    </location>
</feature>
<dbReference type="GO" id="GO:0043190">
    <property type="term" value="C:ATP-binding cassette (ABC) transporter complex"/>
    <property type="evidence" value="ECO:0007669"/>
    <property type="project" value="InterPro"/>
</dbReference>
<dbReference type="GO" id="GO:0006865">
    <property type="term" value="P:amino acid transport"/>
    <property type="evidence" value="ECO:0007669"/>
    <property type="project" value="UniProtKB-KW"/>
</dbReference>
<dbReference type="Gene3D" id="1.10.3720.10">
    <property type="entry name" value="MetI-like"/>
    <property type="match status" value="1"/>
</dbReference>
<evidence type="ECO:0000256" key="1">
    <source>
        <dbReference type="ARBA" id="ARBA00004429"/>
    </source>
</evidence>
<accession>A0A845SL16</accession>
<keyword evidence="9 12" id="KW-0472">Membrane</keyword>
<reference evidence="14 15" key="2">
    <citation type="submission" date="2020-02" db="EMBL/GenBank/DDBJ databases">
        <title>The new genus of Enterobacteriales.</title>
        <authorList>
            <person name="Kim I.S."/>
        </authorList>
    </citation>
    <scope>NUCLEOTIDE SEQUENCE [LARGE SCALE GENOMIC DNA]</scope>
    <source>
        <strain evidence="14 15">SAP-6</strain>
    </source>
</reference>
<dbReference type="NCBIfam" id="NF011651">
    <property type="entry name" value="PRK15069.1"/>
    <property type="match status" value="1"/>
</dbReference>
<dbReference type="PROSITE" id="PS50928">
    <property type="entry name" value="ABC_TM1"/>
    <property type="match status" value="1"/>
</dbReference>
<feature type="transmembrane region" description="Helical" evidence="12">
    <location>
        <begin position="20"/>
        <end position="47"/>
    </location>
</feature>
<evidence type="ECO:0000256" key="5">
    <source>
        <dbReference type="ARBA" id="ARBA00022519"/>
    </source>
</evidence>
<dbReference type="PANTHER" id="PTHR30450">
    <property type="entry name" value="ABC TRANSPORTER PERMEASE"/>
    <property type="match status" value="1"/>
</dbReference>
<protein>
    <recommendedName>
        <fullName evidence="10">Histidine/lysine/arginine/ornithine transport system permease protein HisM</fullName>
    </recommendedName>
</protein>
<dbReference type="SUPFAM" id="SSF161098">
    <property type="entry name" value="MetI-like"/>
    <property type="match status" value="1"/>
</dbReference>
<dbReference type="FunFam" id="1.10.3720.10:FF:000012">
    <property type="entry name" value="Histidine ABC transporter permease HisM"/>
    <property type="match status" value="1"/>
</dbReference>
<evidence type="ECO:0000256" key="4">
    <source>
        <dbReference type="ARBA" id="ARBA00022475"/>
    </source>
</evidence>
<evidence type="ECO:0000256" key="9">
    <source>
        <dbReference type="ARBA" id="ARBA00023136"/>
    </source>
</evidence>
<dbReference type="InterPro" id="IPR000515">
    <property type="entry name" value="MetI-like"/>
</dbReference>
<comment type="similarity">
    <text evidence="2">Belongs to the binding-protein-dependent transport system permease family. HisMQ subfamily.</text>
</comment>
<feature type="transmembrane region" description="Helical" evidence="12">
    <location>
        <begin position="59"/>
        <end position="80"/>
    </location>
</feature>
<evidence type="ECO:0000256" key="8">
    <source>
        <dbReference type="ARBA" id="ARBA00022989"/>
    </source>
</evidence>
<evidence type="ECO:0000313" key="15">
    <source>
        <dbReference type="Proteomes" id="UP000461443"/>
    </source>
</evidence>
<evidence type="ECO:0000256" key="2">
    <source>
        <dbReference type="ARBA" id="ARBA00010072"/>
    </source>
</evidence>
<gene>
    <name evidence="14" type="ORF">GRH90_13010</name>
</gene>
<dbReference type="InterPro" id="IPR035906">
    <property type="entry name" value="MetI-like_sf"/>
</dbReference>
<evidence type="ECO:0000256" key="11">
    <source>
        <dbReference type="ARBA" id="ARBA00046835"/>
    </source>
</evidence>
<evidence type="ECO:0000256" key="12">
    <source>
        <dbReference type="RuleBase" id="RU363032"/>
    </source>
</evidence>
<keyword evidence="8 12" id="KW-1133">Transmembrane helix</keyword>
<dbReference type="InterPro" id="IPR051322">
    <property type="entry name" value="AA_ABC_Transporter_Permease"/>
</dbReference>
<proteinExistence type="inferred from homology"/>
<evidence type="ECO:0000256" key="3">
    <source>
        <dbReference type="ARBA" id="ARBA00022448"/>
    </source>
</evidence>
<evidence type="ECO:0000259" key="13">
    <source>
        <dbReference type="PROSITE" id="PS50928"/>
    </source>
</evidence>
<keyword evidence="4" id="KW-1003">Cell membrane</keyword>
<comment type="subunit">
    <text evidence="11">The HisPMQJ complex is composed of two ATP-binding proteins (HisP), two transmembrane proteins (HisM and HisQ) and a solute-binding protein (HisJ). The HisPMQ-ArgT complex is composed of two ATP-binding proteins (HisP), two transmembrane proteins (HisM and HisQ) and a solute-binding protein (ArgT).</text>
</comment>
<dbReference type="GO" id="GO:0022857">
    <property type="term" value="F:transmembrane transporter activity"/>
    <property type="evidence" value="ECO:0007669"/>
    <property type="project" value="InterPro"/>
</dbReference>
<comment type="subcellular location">
    <subcellularLocation>
        <location evidence="1">Cell inner membrane</location>
        <topology evidence="1">Multi-pass membrane protein</topology>
    </subcellularLocation>
    <subcellularLocation>
        <location evidence="12">Cell membrane</location>
        <topology evidence="12">Multi-pass membrane protein</topology>
    </subcellularLocation>
</comment>
<keyword evidence="7" id="KW-0029">Amino-acid transport</keyword>
<dbReference type="AlphaFoldDB" id="A0A845SL16"/>
<dbReference type="Proteomes" id="UP000461443">
    <property type="component" value="Unassembled WGS sequence"/>
</dbReference>
<reference evidence="14 15" key="1">
    <citation type="submission" date="2019-12" db="EMBL/GenBank/DDBJ databases">
        <authorList>
            <person name="Lee S.D."/>
        </authorList>
    </citation>
    <scope>NUCLEOTIDE SEQUENCE [LARGE SCALE GENOMIC DNA]</scope>
    <source>
        <strain evidence="14 15">SAP-6</strain>
    </source>
</reference>
<dbReference type="Pfam" id="PF00528">
    <property type="entry name" value="BPD_transp_1"/>
    <property type="match status" value="1"/>
</dbReference>
<dbReference type="InterPro" id="IPR010065">
    <property type="entry name" value="AA_ABC_transptr_permease_3TM"/>
</dbReference>
<name>A0A845SL16_9GAMM</name>
<dbReference type="CDD" id="cd06261">
    <property type="entry name" value="TM_PBP2"/>
    <property type="match status" value="1"/>
</dbReference>
<feature type="domain" description="ABC transmembrane type-1" evidence="13">
    <location>
        <begin position="23"/>
        <end position="221"/>
    </location>
</feature>
<sequence length="262" mass="29372">MIAILHDYWRAYLWHDGYQYSGLVVTLWLLVISLLMGFALSLPLAVARASKRRWLSAPVWCFTYLFRGTPLYIQLLLIYSGLYSLGFIQHQPVLNAFFRNGFYCAILALGLNTTAFTTELFAGAIKAVAAGEIEAARAFGLGRVAMYRTIILPAALRRALPYYGNEVILMLHATAIAFTATVPDVLKVAGDVNAETYMSFQAYGIAALIYLAASCLLITLFRLGERRWLAFTRPKALPEARSSRWKNYWSIISAKVSATIRY</sequence>
<dbReference type="EMBL" id="WUBS01000008">
    <property type="protein sequence ID" value="NDL63664.1"/>
    <property type="molecule type" value="Genomic_DNA"/>
</dbReference>
<comment type="caution">
    <text evidence="14">The sequence shown here is derived from an EMBL/GenBank/DDBJ whole genome shotgun (WGS) entry which is preliminary data.</text>
</comment>
<dbReference type="NCBIfam" id="TIGR01726">
    <property type="entry name" value="HEQRo_perm_3TM"/>
    <property type="match status" value="1"/>
</dbReference>
<evidence type="ECO:0000313" key="14">
    <source>
        <dbReference type="EMBL" id="NDL63664.1"/>
    </source>
</evidence>
<dbReference type="PANTHER" id="PTHR30450:SF5">
    <property type="entry name" value="HISTIDINE TRANSPORT SYSTEM PERMEASE PROTEIN HISM"/>
    <property type="match status" value="1"/>
</dbReference>
<feature type="transmembrane region" description="Helical" evidence="12">
    <location>
        <begin position="202"/>
        <end position="223"/>
    </location>
</feature>
<feature type="transmembrane region" description="Helical" evidence="12">
    <location>
        <begin position="162"/>
        <end position="182"/>
    </location>
</feature>